<dbReference type="Proteomes" id="UP000292402">
    <property type="component" value="Unassembled WGS sequence"/>
</dbReference>
<evidence type="ECO:0000256" key="1">
    <source>
        <dbReference type="SAM" id="MobiDB-lite"/>
    </source>
</evidence>
<reference evidence="3" key="1">
    <citation type="journal article" date="2019" name="bioRxiv">
        <title>Genomics, evolutionary history and diagnostics of the Alternaria alternata species group including apple and Asian pear pathotypes.</title>
        <authorList>
            <person name="Armitage A.D."/>
            <person name="Cockerton H.M."/>
            <person name="Sreenivasaprasad S."/>
            <person name="Woodhall J.W."/>
            <person name="Lane C.R."/>
            <person name="Harrison R.J."/>
            <person name="Clarkson J.P."/>
        </authorList>
    </citation>
    <scope>NUCLEOTIDE SEQUENCE [LARGE SCALE GENOMIC DNA]</scope>
    <source>
        <strain evidence="3">FERA 1082</strain>
    </source>
</reference>
<feature type="region of interest" description="Disordered" evidence="1">
    <location>
        <begin position="45"/>
        <end position="64"/>
    </location>
</feature>
<protein>
    <submittedName>
        <fullName evidence="2">Uncharacterized protein</fullName>
    </submittedName>
</protein>
<dbReference type="AlphaFoldDB" id="A0A4Q4M410"/>
<dbReference type="EMBL" id="PDXA01000048">
    <property type="protein sequence ID" value="RYN42246.1"/>
    <property type="molecule type" value="Genomic_DNA"/>
</dbReference>
<name>A0A4Q4M410_9PLEO</name>
<sequence>MCETYTVEFACGCTDIHFKYTCQPHCPGSSMIKHKDPQPLSQKCDMHGGPSTDPHHYDYKYVKK</sequence>
<evidence type="ECO:0000313" key="2">
    <source>
        <dbReference type="EMBL" id="RYN42246.1"/>
    </source>
</evidence>
<organism evidence="2 3">
    <name type="scientific">Alternaria tenuissima</name>
    <dbReference type="NCBI Taxonomy" id="119927"/>
    <lineage>
        <taxon>Eukaryota</taxon>
        <taxon>Fungi</taxon>
        <taxon>Dikarya</taxon>
        <taxon>Ascomycota</taxon>
        <taxon>Pezizomycotina</taxon>
        <taxon>Dothideomycetes</taxon>
        <taxon>Pleosporomycetidae</taxon>
        <taxon>Pleosporales</taxon>
        <taxon>Pleosporineae</taxon>
        <taxon>Pleosporaceae</taxon>
        <taxon>Alternaria</taxon>
        <taxon>Alternaria sect. Alternaria</taxon>
        <taxon>Alternaria alternata complex</taxon>
    </lineage>
</organism>
<accession>A0A4Q4M410</accession>
<proteinExistence type="predicted"/>
<comment type="caution">
    <text evidence="2">The sequence shown here is derived from an EMBL/GenBank/DDBJ whole genome shotgun (WGS) entry which is preliminary data.</text>
</comment>
<evidence type="ECO:0000313" key="3">
    <source>
        <dbReference type="Proteomes" id="UP000292402"/>
    </source>
</evidence>
<gene>
    <name evidence="2" type="ORF">AA0114_g10591</name>
</gene>
<feature type="compositionally biased region" description="Basic and acidic residues" evidence="1">
    <location>
        <begin position="53"/>
        <end position="64"/>
    </location>
</feature>